<evidence type="ECO:0000313" key="3">
    <source>
        <dbReference type="EMBL" id="ETO19292.1"/>
    </source>
</evidence>
<dbReference type="OrthoDB" id="47802at2759"/>
<evidence type="ECO:0000256" key="1">
    <source>
        <dbReference type="ARBA" id="ARBA00022574"/>
    </source>
</evidence>
<protein>
    <submittedName>
        <fullName evidence="3">Uncharacterized protein</fullName>
    </submittedName>
</protein>
<dbReference type="PANTHER" id="PTHR13720">
    <property type="entry name" value="WD-40 REPEAT PROTEIN"/>
    <property type="match status" value="1"/>
</dbReference>
<sequence length="414" mass="44818">MSTSNNAKTLKSANGTIDRPKSLGEIAFALGQMKQKDEIKKGGKKVLLPQTNVNMNGITSLHSNLADAAAVNPNGQNNSSATAKRGKSYSHIFGTVGDVPALTQSEKASQRRCKSEYQLLDKIITNNAQTKRANPLVESNTLTKVNHVRTKSLKQKFGRKGREKGIFGGEKLQAMIPMDMETATTATTTTTTTAAGKPSDESGSDATVTATATETATATATATATTTVTITTTTTEKATPNASLQLSYVCGYSALAMCKNNIFITHDNQSIVYNVSSVIVIHNLSSGEQKHYTRHKASVTSLCVHPTLPYVASVAKALLNVESTTLGQTSHQLAIHLWDMKTLHRIGKITCPDFRSSIYHLRFSPCSNLLYCVLRDNDENTLYAFQMTNSKTPVIKTSLPKGKVAQHIHKHIYI</sequence>
<dbReference type="InterPro" id="IPR015943">
    <property type="entry name" value="WD40/YVTN_repeat-like_dom_sf"/>
</dbReference>
<organism evidence="3 4">
    <name type="scientific">Reticulomyxa filosa</name>
    <dbReference type="NCBI Taxonomy" id="46433"/>
    <lineage>
        <taxon>Eukaryota</taxon>
        <taxon>Sar</taxon>
        <taxon>Rhizaria</taxon>
        <taxon>Retaria</taxon>
        <taxon>Foraminifera</taxon>
        <taxon>Monothalamids</taxon>
        <taxon>Reticulomyxidae</taxon>
        <taxon>Reticulomyxa</taxon>
    </lineage>
</organism>
<dbReference type="EMBL" id="ASPP01013811">
    <property type="protein sequence ID" value="ETO19292.1"/>
    <property type="molecule type" value="Genomic_DNA"/>
</dbReference>
<dbReference type="Gene3D" id="2.130.10.10">
    <property type="entry name" value="YVTN repeat-like/Quinoprotein amine dehydrogenase"/>
    <property type="match status" value="2"/>
</dbReference>
<gene>
    <name evidence="3" type="ORF">RFI_17936</name>
</gene>
<keyword evidence="1" id="KW-0853">WD repeat</keyword>
<proteinExistence type="predicted"/>
<reference evidence="3 4" key="1">
    <citation type="journal article" date="2013" name="Curr. Biol.">
        <title>The Genome of the Foraminiferan Reticulomyxa filosa.</title>
        <authorList>
            <person name="Glockner G."/>
            <person name="Hulsmann N."/>
            <person name="Schleicher M."/>
            <person name="Noegel A.A."/>
            <person name="Eichinger L."/>
            <person name="Gallinger C."/>
            <person name="Pawlowski J."/>
            <person name="Sierra R."/>
            <person name="Euteneuer U."/>
            <person name="Pillet L."/>
            <person name="Moustafa A."/>
            <person name="Platzer M."/>
            <person name="Groth M."/>
            <person name="Szafranski K."/>
            <person name="Schliwa M."/>
        </authorList>
    </citation>
    <scope>NUCLEOTIDE SEQUENCE [LARGE SCALE GENOMIC DNA]</scope>
</reference>
<evidence type="ECO:0000256" key="2">
    <source>
        <dbReference type="ARBA" id="ARBA00022737"/>
    </source>
</evidence>
<keyword evidence="4" id="KW-1185">Reference proteome</keyword>
<comment type="caution">
    <text evidence="3">The sequence shown here is derived from an EMBL/GenBank/DDBJ whole genome shotgun (WGS) entry which is preliminary data.</text>
</comment>
<accession>X6N1V4</accession>
<name>X6N1V4_RETFI</name>
<dbReference type="AlphaFoldDB" id="X6N1V4"/>
<evidence type="ECO:0000313" key="4">
    <source>
        <dbReference type="Proteomes" id="UP000023152"/>
    </source>
</evidence>
<dbReference type="Proteomes" id="UP000023152">
    <property type="component" value="Unassembled WGS sequence"/>
</dbReference>
<keyword evidence="2" id="KW-0677">Repeat</keyword>
<dbReference type="InterPro" id="IPR036322">
    <property type="entry name" value="WD40_repeat_dom_sf"/>
</dbReference>
<dbReference type="SUPFAM" id="SSF50978">
    <property type="entry name" value="WD40 repeat-like"/>
    <property type="match status" value="1"/>
</dbReference>
<dbReference type="PANTHER" id="PTHR13720:SF33">
    <property type="entry name" value="HELP DOMAIN-CONTAINING PROTEIN"/>
    <property type="match status" value="1"/>
</dbReference>
<dbReference type="InterPro" id="IPR050630">
    <property type="entry name" value="WD_repeat_EMAP"/>
</dbReference>